<accession>A0AC34REC7</accession>
<dbReference type="WBParaSite" id="JU765_v2.g5897.t1">
    <property type="protein sequence ID" value="JU765_v2.g5897.t1"/>
    <property type="gene ID" value="JU765_v2.g5897"/>
</dbReference>
<evidence type="ECO:0000313" key="1">
    <source>
        <dbReference type="Proteomes" id="UP000887576"/>
    </source>
</evidence>
<organism evidence="1 2">
    <name type="scientific">Panagrolaimus sp. JU765</name>
    <dbReference type="NCBI Taxonomy" id="591449"/>
    <lineage>
        <taxon>Eukaryota</taxon>
        <taxon>Metazoa</taxon>
        <taxon>Ecdysozoa</taxon>
        <taxon>Nematoda</taxon>
        <taxon>Chromadorea</taxon>
        <taxon>Rhabditida</taxon>
        <taxon>Tylenchina</taxon>
        <taxon>Panagrolaimomorpha</taxon>
        <taxon>Panagrolaimoidea</taxon>
        <taxon>Panagrolaimidae</taxon>
        <taxon>Panagrolaimus</taxon>
    </lineage>
</organism>
<sequence>MTEEFRYFFRSAITETDFIETLQTQKVRFYVGGICAGYWQLKFVPIVPNILTDVKFHIWSVYPGRMDTKLIIEDDFDEYPLAAKLPIGCKEFSLANLTTEKLKTMPLKFSINLTFYVDVSNDQLVCFDCFSKVYEKIV</sequence>
<name>A0AC34REC7_9BILA</name>
<evidence type="ECO:0000313" key="2">
    <source>
        <dbReference type="WBParaSite" id="JU765_v2.g5897.t1"/>
    </source>
</evidence>
<proteinExistence type="predicted"/>
<protein>
    <submittedName>
        <fullName evidence="2">Uncharacterized protein</fullName>
    </submittedName>
</protein>
<reference evidence="2" key="1">
    <citation type="submission" date="2022-11" db="UniProtKB">
        <authorList>
            <consortium name="WormBaseParasite"/>
        </authorList>
    </citation>
    <scope>IDENTIFICATION</scope>
</reference>
<dbReference type="Proteomes" id="UP000887576">
    <property type="component" value="Unplaced"/>
</dbReference>